<organism evidence="7 8">
    <name type="scientific">Paenibacillus sabuli</name>
    <dbReference type="NCBI Taxonomy" id="2772509"/>
    <lineage>
        <taxon>Bacteria</taxon>
        <taxon>Bacillati</taxon>
        <taxon>Bacillota</taxon>
        <taxon>Bacilli</taxon>
        <taxon>Bacillales</taxon>
        <taxon>Paenibacillaceae</taxon>
        <taxon>Paenibacillus</taxon>
    </lineage>
</organism>
<keyword evidence="2" id="KW-1003">Cell membrane</keyword>
<dbReference type="PANTHER" id="PTHR30250:SF21">
    <property type="entry name" value="LIPID II FLIPPASE MURJ"/>
    <property type="match status" value="1"/>
</dbReference>
<accession>A0A927BZV4</accession>
<feature type="non-terminal residue" evidence="7">
    <location>
        <position position="1"/>
    </location>
</feature>
<evidence type="ECO:0000256" key="5">
    <source>
        <dbReference type="ARBA" id="ARBA00023136"/>
    </source>
</evidence>
<dbReference type="AlphaFoldDB" id="A0A927BZV4"/>
<dbReference type="EMBL" id="JACXIZ010000065">
    <property type="protein sequence ID" value="MBD2848424.1"/>
    <property type="molecule type" value="Genomic_DNA"/>
</dbReference>
<comment type="subcellular location">
    <subcellularLocation>
        <location evidence="1">Cell membrane</location>
        <topology evidence="1">Multi-pass membrane protein</topology>
    </subcellularLocation>
</comment>
<proteinExistence type="predicted"/>
<evidence type="ECO:0000313" key="7">
    <source>
        <dbReference type="EMBL" id="MBD2848424.1"/>
    </source>
</evidence>
<sequence>LAAARTTEARRAAGAQTELALRLAWWLGAGAAAGLVLLAAPLNTMLYMDNREPVAFAVLGASAAAAALVAVTTALLQGLGAVRLPVLLLLGAALLKAGLNAALVPELGPSGAAVAALVAYGAAAIAATAAVCRAARIRLASRRYVAAPVSGLAAMSAVLLLGLYALGPWAASSPSPRAPHTVLALGGTVLGGAVYAAVLLRAGGIGAHELEALPGGKPLRRWLERGRLLPGTETRRIES</sequence>
<dbReference type="InterPro" id="IPR050833">
    <property type="entry name" value="Poly_Biosynth_Transport"/>
</dbReference>
<protein>
    <submittedName>
        <fullName evidence="7">Polysaccharide biosynthesis C-terminal domain-containing protein</fullName>
    </submittedName>
</protein>
<keyword evidence="8" id="KW-1185">Reference proteome</keyword>
<name>A0A927BZV4_9BACL</name>
<feature type="transmembrane region" description="Helical" evidence="6">
    <location>
        <begin position="178"/>
        <end position="200"/>
    </location>
</feature>
<dbReference type="GO" id="GO:0005886">
    <property type="term" value="C:plasma membrane"/>
    <property type="evidence" value="ECO:0007669"/>
    <property type="project" value="UniProtKB-SubCell"/>
</dbReference>
<keyword evidence="5 6" id="KW-0472">Membrane</keyword>
<dbReference type="Proteomes" id="UP000621560">
    <property type="component" value="Unassembled WGS sequence"/>
</dbReference>
<evidence type="ECO:0000256" key="1">
    <source>
        <dbReference type="ARBA" id="ARBA00004651"/>
    </source>
</evidence>
<feature type="transmembrane region" description="Helical" evidence="6">
    <location>
        <begin position="110"/>
        <end position="132"/>
    </location>
</feature>
<keyword evidence="4 6" id="KW-1133">Transmembrane helix</keyword>
<feature type="transmembrane region" description="Helical" evidence="6">
    <location>
        <begin position="20"/>
        <end position="42"/>
    </location>
</feature>
<feature type="transmembrane region" description="Helical" evidence="6">
    <location>
        <begin position="86"/>
        <end position="104"/>
    </location>
</feature>
<evidence type="ECO:0000256" key="4">
    <source>
        <dbReference type="ARBA" id="ARBA00022989"/>
    </source>
</evidence>
<evidence type="ECO:0000313" key="8">
    <source>
        <dbReference type="Proteomes" id="UP000621560"/>
    </source>
</evidence>
<dbReference type="RefSeq" id="WP_190921522.1">
    <property type="nucleotide sequence ID" value="NZ_JACXIZ010000065.1"/>
</dbReference>
<keyword evidence="3 6" id="KW-0812">Transmembrane</keyword>
<evidence type="ECO:0000256" key="3">
    <source>
        <dbReference type="ARBA" id="ARBA00022692"/>
    </source>
</evidence>
<comment type="caution">
    <text evidence="7">The sequence shown here is derived from an EMBL/GenBank/DDBJ whole genome shotgun (WGS) entry which is preliminary data.</text>
</comment>
<evidence type="ECO:0000256" key="2">
    <source>
        <dbReference type="ARBA" id="ARBA00022475"/>
    </source>
</evidence>
<feature type="transmembrane region" description="Helical" evidence="6">
    <location>
        <begin position="144"/>
        <end position="166"/>
    </location>
</feature>
<dbReference type="PANTHER" id="PTHR30250">
    <property type="entry name" value="PST FAMILY PREDICTED COLANIC ACID TRANSPORTER"/>
    <property type="match status" value="1"/>
</dbReference>
<gene>
    <name evidence="7" type="ORF">IDH44_24850</name>
</gene>
<reference evidence="7" key="1">
    <citation type="submission" date="2020-09" db="EMBL/GenBank/DDBJ databases">
        <title>A novel bacterium of genus Paenibacillus, isolated from South China Sea.</title>
        <authorList>
            <person name="Huang H."/>
            <person name="Mo K."/>
            <person name="Hu Y."/>
        </authorList>
    </citation>
    <scope>NUCLEOTIDE SEQUENCE</scope>
    <source>
        <strain evidence="7">IB182496</strain>
    </source>
</reference>
<evidence type="ECO:0000256" key="6">
    <source>
        <dbReference type="SAM" id="Phobius"/>
    </source>
</evidence>
<feature type="transmembrane region" description="Helical" evidence="6">
    <location>
        <begin position="54"/>
        <end position="79"/>
    </location>
</feature>